<evidence type="ECO:0008006" key="4">
    <source>
        <dbReference type="Google" id="ProtNLM"/>
    </source>
</evidence>
<dbReference type="InterPro" id="IPR016772">
    <property type="entry name" value="UCP020408"/>
</dbReference>
<sequence length="93" mass="10564">MSVLIVGGDKLGKIPERLSKCGFSCIKHVSGRKCQNCRVDQRTDMVLVLTDYVGHNLCEVVKSKAKEKEIPVLFSRRSWSNIYKKLNFCGFLN</sequence>
<proteinExistence type="inferred from homology"/>
<evidence type="ECO:0000313" key="2">
    <source>
        <dbReference type="EMBL" id="AGB40475.1"/>
    </source>
</evidence>
<dbReference type="STRING" id="748449.Halha_0501"/>
<dbReference type="Pfam" id="PF10087">
    <property type="entry name" value="DUF2325"/>
    <property type="match status" value="1"/>
</dbReference>
<dbReference type="OrthoDB" id="5324142at2"/>
<gene>
    <name evidence="2" type="ordered locus">Halha_0501</name>
</gene>
<dbReference type="KEGG" id="hhl:Halha_0501"/>
<evidence type="ECO:0000256" key="1">
    <source>
        <dbReference type="ARBA" id="ARBA00007189"/>
    </source>
</evidence>
<name>L0K7F6_HALHC</name>
<dbReference type="EMBL" id="CP003359">
    <property type="protein sequence ID" value="AGB40475.1"/>
    <property type="molecule type" value="Genomic_DNA"/>
</dbReference>
<dbReference type="HOGENOM" id="CLU_151785_1_0_9"/>
<dbReference type="PIRSF" id="PIRSF020408">
    <property type="entry name" value="UCP020408"/>
    <property type="match status" value="1"/>
</dbReference>
<evidence type="ECO:0000313" key="3">
    <source>
        <dbReference type="Proteomes" id="UP000010880"/>
    </source>
</evidence>
<dbReference type="eggNOG" id="COG4378">
    <property type="taxonomic scope" value="Bacteria"/>
</dbReference>
<protein>
    <recommendedName>
        <fullName evidence="4">Dihydroorotate dehydrogenase</fullName>
    </recommendedName>
</protein>
<dbReference type="Proteomes" id="UP000010880">
    <property type="component" value="Chromosome"/>
</dbReference>
<reference evidence="3" key="1">
    <citation type="submission" date="2012-02" db="EMBL/GenBank/DDBJ databases">
        <title>The complete genome of Halobacteroides halobius DSM 5150.</title>
        <authorList>
            <person name="Lucas S."/>
            <person name="Copeland A."/>
            <person name="Lapidus A."/>
            <person name="Glavina del Rio T."/>
            <person name="Dalin E."/>
            <person name="Tice H."/>
            <person name="Bruce D."/>
            <person name="Goodwin L."/>
            <person name="Pitluck S."/>
            <person name="Peters L."/>
            <person name="Mikhailova N."/>
            <person name="Gu W."/>
            <person name="Kyrpides N."/>
            <person name="Mavromatis K."/>
            <person name="Ivanova N."/>
            <person name="Brettin T."/>
            <person name="Detter J.C."/>
            <person name="Han C."/>
            <person name="Larimer F."/>
            <person name="Land M."/>
            <person name="Hauser L."/>
            <person name="Markowitz V."/>
            <person name="Cheng J.-F."/>
            <person name="Hugenholtz P."/>
            <person name="Woyke T."/>
            <person name="Wu D."/>
            <person name="Tindall B."/>
            <person name="Pomrenke H."/>
            <person name="Brambilla E."/>
            <person name="Klenk H.-P."/>
            <person name="Eisen J.A."/>
        </authorList>
    </citation>
    <scope>NUCLEOTIDE SEQUENCE [LARGE SCALE GENOMIC DNA]</scope>
    <source>
        <strain evidence="3">ATCC 35273 / DSM 5150 / MD-1</strain>
    </source>
</reference>
<dbReference type="PATRIC" id="fig|748449.3.peg.464"/>
<dbReference type="AlphaFoldDB" id="L0K7F6"/>
<keyword evidence="3" id="KW-1185">Reference proteome</keyword>
<dbReference type="RefSeq" id="WP_015326201.1">
    <property type="nucleotide sequence ID" value="NC_019978.1"/>
</dbReference>
<organism evidence="2 3">
    <name type="scientific">Halobacteroides halobius (strain ATCC 35273 / DSM 5150 / MD-1)</name>
    <dbReference type="NCBI Taxonomy" id="748449"/>
    <lineage>
        <taxon>Bacteria</taxon>
        <taxon>Bacillati</taxon>
        <taxon>Bacillota</taxon>
        <taxon>Clostridia</taxon>
        <taxon>Halanaerobiales</taxon>
        <taxon>Halobacteroidaceae</taxon>
        <taxon>Halobacteroides</taxon>
    </lineage>
</organism>
<accession>L0K7F6</accession>
<comment type="similarity">
    <text evidence="1">Belongs to the UPF0751 family.</text>
</comment>